<accession>A0A506TWW6</accession>
<dbReference type="PIRSF" id="PIRSF000887">
    <property type="entry name" value="Pesterase_MJ0037"/>
    <property type="match status" value="1"/>
</dbReference>
<keyword evidence="2" id="KW-0378">Hydrolase</keyword>
<reference evidence="2 3" key="1">
    <citation type="submission" date="2019-06" db="EMBL/GenBank/DDBJ databases">
        <authorList>
            <person name="Li M."/>
        </authorList>
    </citation>
    <scope>NUCLEOTIDE SEQUENCE [LARGE SCALE GENOMIC DNA]</scope>
    <source>
        <strain evidence="2 3">BGMRC6574</strain>
    </source>
</reference>
<feature type="domain" description="Calcineurin-like phosphoesterase" evidence="1">
    <location>
        <begin position="42"/>
        <end position="157"/>
    </location>
</feature>
<gene>
    <name evidence="2" type="primary">pdeM</name>
    <name evidence="2" type="ORF">FJU11_17725</name>
</gene>
<dbReference type="Gene3D" id="3.60.21.10">
    <property type="match status" value="1"/>
</dbReference>
<keyword evidence="2" id="KW-0540">Nuclease</keyword>
<dbReference type="PANTHER" id="PTHR39323">
    <property type="entry name" value="BLR1149 PROTEIN"/>
    <property type="match status" value="1"/>
</dbReference>
<dbReference type="NCBIfam" id="TIGR04123">
    <property type="entry name" value="P_estr_lig_assc"/>
    <property type="match status" value="1"/>
</dbReference>
<name>A0A506TWW6_9HYPH</name>
<dbReference type="SUPFAM" id="SSF56300">
    <property type="entry name" value="Metallo-dependent phosphatases"/>
    <property type="match status" value="1"/>
</dbReference>
<dbReference type="EC" id="3.1.-.-" evidence="2"/>
<dbReference type="PANTHER" id="PTHR39323:SF1">
    <property type="entry name" value="BLR1149 PROTEIN"/>
    <property type="match status" value="1"/>
</dbReference>
<dbReference type="InterPro" id="IPR029052">
    <property type="entry name" value="Metallo-depent_PP-like"/>
</dbReference>
<dbReference type="GO" id="GO:0004519">
    <property type="term" value="F:endonuclease activity"/>
    <property type="evidence" value="ECO:0007669"/>
    <property type="project" value="UniProtKB-KW"/>
</dbReference>
<dbReference type="InterPro" id="IPR026336">
    <property type="entry name" value="PdeM-like"/>
</dbReference>
<dbReference type="GO" id="GO:0016787">
    <property type="term" value="F:hydrolase activity"/>
    <property type="evidence" value="ECO:0007669"/>
    <property type="project" value="UniProtKB-KW"/>
</dbReference>
<dbReference type="InterPro" id="IPR004843">
    <property type="entry name" value="Calcineurin-like_PHP"/>
</dbReference>
<dbReference type="AlphaFoldDB" id="A0A506TWW6"/>
<protein>
    <submittedName>
        <fullName evidence="2">Ligase-associated DNA damage response endonuclease PdeM</fullName>
        <ecNumber evidence="2">3.1.-.-</ecNumber>
    </submittedName>
</protein>
<dbReference type="EMBL" id="VHLH01000052">
    <property type="protein sequence ID" value="TPW25796.1"/>
    <property type="molecule type" value="Genomic_DNA"/>
</dbReference>
<organism evidence="2 3">
    <name type="scientific">Pararhizobium mangrovi</name>
    <dbReference type="NCBI Taxonomy" id="2590452"/>
    <lineage>
        <taxon>Bacteria</taxon>
        <taxon>Pseudomonadati</taxon>
        <taxon>Pseudomonadota</taxon>
        <taxon>Alphaproteobacteria</taxon>
        <taxon>Hyphomicrobiales</taxon>
        <taxon>Rhizobiaceae</taxon>
        <taxon>Rhizobium/Agrobacterium group</taxon>
        <taxon>Pararhizobium</taxon>
    </lineage>
</organism>
<keyword evidence="3" id="KW-1185">Reference proteome</keyword>
<evidence type="ECO:0000259" key="1">
    <source>
        <dbReference type="Pfam" id="PF00149"/>
    </source>
</evidence>
<dbReference type="GO" id="GO:0016874">
    <property type="term" value="F:ligase activity"/>
    <property type="evidence" value="ECO:0007669"/>
    <property type="project" value="UniProtKB-KW"/>
</dbReference>
<dbReference type="InterPro" id="IPR024173">
    <property type="entry name" value="Pesterase_MJ0037-like"/>
</dbReference>
<comment type="caution">
    <text evidence="2">The sequence shown here is derived from an EMBL/GenBank/DDBJ whole genome shotgun (WGS) entry which is preliminary data.</text>
</comment>
<evidence type="ECO:0000313" key="3">
    <source>
        <dbReference type="Proteomes" id="UP000320314"/>
    </source>
</evidence>
<dbReference type="OrthoDB" id="9795838at2"/>
<dbReference type="Pfam" id="PF00149">
    <property type="entry name" value="Metallophos"/>
    <property type="match status" value="1"/>
</dbReference>
<dbReference type="Proteomes" id="UP000320314">
    <property type="component" value="Unassembled WGS sequence"/>
</dbReference>
<sequence length="241" mass="25446">MNRMAALKALGQEREPVTAAIEVAGVEAVADPLGALYLPASRALVVADLHLEKSAAFARRGMLLPPYDTAATLTLLEAVIARYAPAVVISLGDSFHDALGAAAMSASERDRLDALAAGRDWLWIAGNHDPDAPSNLAGQAADALELCGLIFRHEPSADPAPGEIAGHLHPAARVMRRGRSVRRACFATDGIRLVMPAFGVLAGGLDLSHPAMRGLFDRKSLCAHVLGRERVYSVPHARLCA</sequence>
<proteinExistence type="predicted"/>
<keyword evidence="2" id="KW-0436">Ligase</keyword>
<keyword evidence="2" id="KW-0255">Endonuclease</keyword>
<evidence type="ECO:0000313" key="2">
    <source>
        <dbReference type="EMBL" id="TPW25796.1"/>
    </source>
</evidence>